<dbReference type="AlphaFoldDB" id="A0A1F7GWP2"/>
<evidence type="ECO:0000256" key="5">
    <source>
        <dbReference type="ARBA" id="ARBA00023136"/>
    </source>
</evidence>
<reference evidence="12 13" key="1">
    <citation type="journal article" date="2016" name="Nat. Commun.">
        <title>Thousands of microbial genomes shed light on interconnected biogeochemical processes in an aquifer system.</title>
        <authorList>
            <person name="Anantharaman K."/>
            <person name="Brown C.T."/>
            <person name="Hug L.A."/>
            <person name="Sharon I."/>
            <person name="Castelle C.J."/>
            <person name="Probst A.J."/>
            <person name="Thomas B.C."/>
            <person name="Singh A."/>
            <person name="Wilkins M.J."/>
            <person name="Karaoz U."/>
            <person name="Brodie E.L."/>
            <person name="Williams K.H."/>
            <person name="Hubbard S.S."/>
            <person name="Banfield J.F."/>
        </authorList>
    </citation>
    <scope>NUCLEOTIDE SEQUENCE [LARGE SCALE GENOMIC DNA]</scope>
</reference>
<dbReference type="GO" id="GO:0046933">
    <property type="term" value="F:proton-transporting ATP synthase activity, rotational mechanism"/>
    <property type="evidence" value="ECO:0007669"/>
    <property type="project" value="UniProtKB-UniRule"/>
</dbReference>
<gene>
    <name evidence="8" type="primary">atpC</name>
    <name evidence="12" type="ORF">A3C25_06405</name>
</gene>
<evidence type="ECO:0000256" key="7">
    <source>
        <dbReference type="ARBA" id="ARBA00023310"/>
    </source>
</evidence>
<dbReference type="InterPro" id="IPR001469">
    <property type="entry name" value="ATP_synth_F1_dsu/esu"/>
</dbReference>
<dbReference type="GO" id="GO:0045259">
    <property type="term" value="C:proton-transporting ATP synthase complex"/>
    <property type="evidence" value="ECO:0007669"/>
    <property type="project" value="UniProtKB-KW"/>
</dbReference>
<keyword evidence="10" id="KW-0175">Coiled coil</keyword>
<keyword evidence="6 8" id="KW-0139">CF(1)</keyword>
<comment type="similarity">
    <text evidence="2 8 9">Belongs to the ATPase epsilon chain family.</text>
</comment>
<evidence type="ECO:0000256" key="10">
    <source>
        <dbReference type="SAM" id="Coils"/>
    </source>
</evidence>
<dbReference type="Gene3D" id="2.60.15.10">
    <property type="entry name" value="F0F1 ATP synthase delta/epsilon subunit, N-terminal"/>
    <property type="match status" value="1"/>
</dbReference>
<dbReference type="EMBL" id="MFZO01000048">
    <property type="protein sequence ID" value="OGK23341.1"/>
    <property type="molecule type" value="Genomic_DNA"/>
</dbReference>
<dbReference type="SUPFAM" id="SSF51344">
    <property type="entry name" value="Epsilon subunit of F1F0-ATP synthase N-terminal domain"/>
    <property type="match status" value="1"/>
</dbReference>
<evidence type="ECO:0000256" key="8">
    <source>
        <dbReference type="HAMAP-Rule" id="MF_00530"/>
    </source>
</evidence>
<evidence type="ECO:0000256" key="1">
    <source>
        <dbReference type="ARBA" id="ARBA00004184"/>
    </source>
</evidence>
<dbReference type="PANTHER" id="PTHR13822">
    <property type="entry name" value="ATP SYNTHASE DELTA/EPSILON CHAIN"/>
    <property type="match status" value="1"/>
</dbReference>
<keyword evidence="7 8" id="KW-0066">ATP synthesis</keyword>
<comment type="subunit">
    <text evidence="8 9">F-type ATPases have 2 components, CF(1) - the catalytic core - and CF(0) - the membrane proton channel. CF(1) has five subunits: alpha(3), beta(3), gamma(1), delta(1), epsilon(1). CF(0) has three main subunits: a, b and c.</text>
</comment>
<evidence type="ECO:0000313" key="12">
    <source>
        <dbReference type="EMBL" id="OGK23341.1"/>
    </source>
</evidence>
<comment type="subcellular location">
    <subcellularLocation>
        <location evidence="8">Cell membrane</location>
        <topology evidence="8">Peripheral membrane protein</topology>
    </subcellularLocation>
    <subcellularLocation>
        <location evidence="1">Endomembrane system</location>
        <topology evidence="1">Peripheral membrane protein</topology>
    </subcellularLocation>
</comment>
<organism evidence="12 13">
    <name type="scientific">Candidatus Roizmanbacteria bacterium RIFCSPHIGHO2_02_FULL_38_11</name>
    <dbReference type="NCBI Taxonomy" id="1802039"/>
    <lineage>
        <taxon>Bacteria</taxon>
        <taxon>Candidatus Roizmaniibacteriota</taxon>
    </lineage>
</organism>
<dbReference type="Pfam" id="PF02823">
    <property type="entry name" value="ATP-synt_DE_N"/>
    <property type="match status" value="1"/>
</dbReference>
<keyword evidence="8" id="KW-0375">Hydrogen ion transport</keyword>
<evidence type="ECO:0000256" key="6">
    <source>
        <dbReference type="ARBA" id="ARBA00023196"/>
    </source>
</evidence>
<evidence type="ECO:0000256" key="3">
    <source>
        <dbReference type="ARBA" id="ARBA00022448"/>
    </source>
</evidence>
<dbReference type="CDD" id="cd12152">
    <property type="entry name" value="F1-ATPase_delta"/>
    <property type="match status" value="1"/>
</dbReference>
<dbReference type="InterPro" id="IPR036771">
    <property type="entry name" value="ATPsynth_dsu/esu_N"/>
</dbReference>
<comment type="function">
    <text evidence="8">Produces ATP from ADP in the presence of a proton gradient across the membrane.</text>
</comment>
<accession>A0A1F7GWP2</accession>
<proteinExistence type="inferred from homology"/>
<dbReference type="HAMAP" id="MF_00530">
    <property type="entry name" value="ATP_synth_epsil_bac"/>
    <property type="match status" value="1"/>
</dbReference>
<evidence type="ECO:0000259" key="11">
    <source>
        <dbReference type="Pfam" id="PF02823"/>
    </source>
</evidence>
<dbReference type="InterPro" id="IPR020546">
    <property type="entry name" value="ATP_synth_F1_dsu/esu_N"/>
</dbReference>
<evidence type="ECO:0000256" key="4">
    <source>
        <dbReference type="ARBA" id="ARBA00023065"/>
    </source>
</evidence>
<keyword evidence="8" id="KW-1003">Cell membrane</keyword>
<comment type="caution">
    <text evidence="12">The sequence shown here is derived from an EMBL/GenBank/DDBJ whole genome shotgun (WGS) entry which is preliminary data.</text>
</comment>
<dbReference type="Proteomes" id="UP000177913">
    <property type="component" value="Unassembled WGS sequence"/>
</dbReference>
<dbReference type="PANTHER" id="PTHR13822:SF10">
    <property type="entry name" value="ATP SYNTHASE EPSILON CHAIN, CHLOROPLASTIC"/>
    <property type="match status" value="1"/>
</dbReference>
<keyword evidence="3 8" id="KW-0813">Transport</keyword>
<evidence type="ECO:0000313" key="13">
    <source>
        <dbReference type="Proteomes" id="UP000177913"/>
    </source>
</evidence>
<sequence length="135" mass="15233">MLHLKIITPQKIALEDDVIAVTAPSTQGEITILPRHVNLFTQLVEGIIKIKPEKYLAIGGGYLETDGEEINILVSRAYGQNEIDSEQTQKAIEEAKKIVTSAKDENERKQAMKLLHRSFIDMKLLKKRKHIQSSV</sequence>
<protein>
    <recommendedName>
        <fullName evidence="8">ATP synthase epsilon chain</fullName>
    </recommendedName>
    <alternativeName>
        <fullName evidence="8">ATP synthase F1 sector epsilon subunit</fullName>
    </alternativeName>
    <alternativeName>
        <fullName evidence="8">F-ATPase epsilon subunit</fullName>
    </alternativeName>
</protein>
<dbReference type="GO" id="GO:0012505">
    <property type="term" value="C:endomembrane system"/>
    <property type="evidence" value="ECO:0007669"/>
    <property type="project" value="UniProtKB-SubCell"/>
</dbReference>
<dbReference type="NCBIfam" id="TIGR01216">
    <property type="entry name" value="ATP_synt_epsi"/>
    <property type="match status" value="1"/>
</dbReference>
<feature type="domain" description="ATP synthase F1 complex delta/epsilon subunit N-terminal" evidence="11">
    <location>
        <begin position="2"/>
        <end position="77"/>
    </location>
</feature>
<dbReference type="GO" id="GO:0005886">
    <property type="term" value="C:plasma membrane"/>
    <property type="evidence" value="ECO:0007669"/>
    <property type="project" value="UniProtKB-SubCell"/>
</dbReference>
<evidence type="ECO:0000256" key="2">
    <source>
        <dbReference type="ARBA" id="ARBA00005712"/>
    </source>
</evidence>
<keyword evidence="5 8" id="KW-0472">Membrane</keyword>
<name>A0A1F7GWP2_9BACT</name>
<dbReference type="GO" id="GO:0005524">
    <property type="term" value="F:ATP binding"/>
    <property type="evidence" value="ECO:0007669"/>
    <property type="project" value="UniProtKB-UniRule"/>
</dbReference>
<feature type="coiled-coil region" evidence="10">
    <location>
        <begin position="85"/>
        <end position="112"/>
    </location>
</feature>
<keyword evidence="4 8" id="KW-0406">Ion transport</keyword>
<evidence type="ECO:0000256" key="9">
    <source>
        <dbReference type="RuleBase" id="RU003656"/>
    </source>
</evidence>